<name>A0A9Q4D5K8_9STAP</name>
<dbReference type="AlphaFoldDB" id="A0A9Q4D5K8"/>
<keyword evidence="1" id="KW-1133">Transmembrane helix</keyword>
<organism evidence="2 3">
    <name type="scientific">Staphylococcus pettenkoferi</name>
    <dbReference type="NCBI Taxonomy" id="170573"/>
    <lineage>
        <taxon>Bacteria</taxon>
        <taxon>Bacillati</taxon>
        <taxon>Bacillota</taxon>
        <taxon>Bacilli</taxon>
        <taxon>Bacillales</taxon>
        <taxon>Staphylococcaceae</taxon>
        <taxon>Staphylococcus</taxon>
    </lineage>
</organism>
<accession>A0A9Q4D5K8</accession>
<keyword evidence="1" id="KW-0812">Transmembrane</keyword>
<comment type="caution">
    <text evidence="2">The sequence shown here is derived from an EMBL/GenBank/DDBJ whole genome shotgun (WGS) entry which is preliminary data.</text>
</comment>
<reference evidence="2" key="1">
    <citation type="journal article" date="2022" name="Int. J. Mol. Sci.">
        <title>Phenotypic and genotypic virulence characterisation of Staphylococcus pettenkoferi strains isolated from human bloodstream and diabetic foot infections.</title>
        <authorList>
            <person name="Magnan C."/>
        </authorList>
    </citation>
    <scope>NUCLEOTIDE SEQUENCE</scope>
    <source>
        <strain evidence="2">NSP020P</strain>
    </source>
</reference>
<evidence type="ECO:0000256" key="1">
    <source>
        <dbReference type="SAM" id="Phobius"/>
    </source>
</evidence>
<keyword evidence="1" id="KW-0472">Membrane</keyword>
<evidence type="ECO:0000313" key="3">
    <source>
        <dbReference type="Proteomes" id="UP001081438"/>
    </source>
</evidence>
<dbReference type="Proteomes" id="UP001081438">
    <property type="component" value="Unassembled WGS sequence"/>
</dbReference>
<sequence length="29" mass="3391">MFTKITTTIFSGLAVAYFTHWLSKRNNKN</sequence>
<dbReference type="EMBL" id="JANSKX010000009">
    <property type="protein sequence ID" value="MCY1594152.1"/>
    <property type="molecule type" value="Genomic_DNA"/>
</dbReference>
<evidence type="ECO:0000313" key="2">
    <source>
        <dbReference type="EMBL" id="MCY1594152.1"/>
    </source>
</evidence>
<protein>
    <submittedName>
        <fullName evidence="2">Type I toxin-antitoxin system Fst family toxin</fullName>
    </submittedName>
</protein>
<proteinExistence type="predicted"/>
<gene>
    <name evidence="2" type="ORF">NW112_02740</name>
</gene>
<dbReference type="NCBIfam" id="NF033608">
    <property type="entry name" value="type_I_tox_Fst"/>
    <property type="match status" value="1"/>
</dbReference>
<feature type="transmembrane region" description="Helical" evidence="1">
    <location>
        <begin position="6"/>
        <end position="23"/>
    </location>
</feature>